<accession>A0A914QWR2</accession>
<dbReference type="WBParaSite" id="PDA_v2.g8700.t1">
    <property type="protein sequence ID" value="PDA_v2.g8700.t1"/>
    <property type="gene ID" value="PDA_v2.g8700"/>
</dbReference>
<evidence type="ECO:0000313" key="3">
    <source>
        <dbReference type="WBParaSite" id="PDA_v2.g8700.t1"/>
    </source>
</evidence>
<reference evidence="3" key="1">
    <citation type="submission" date="2022-11" db="UniProtKB">
        <authorList>
            <consortium name="WormBaseParasite"/>
        </authorList>
    </citation>
    <scope>IDENTIFICATION</scope>
</reference>
<dbReference type="Pfam" id="PF07707">
    <property type="entry name" value="BACK"/>
    <property type="match status" value="1"/>
</dbReference>
<feature type="domain" description="BACK" evidence="1">
    <location>
        <begin position="91"/>
        <end position="199"/>
    </location>
</feature>
<evidence type="ECO:0000313" key="2">
    <source>
        <dbReference type="Proteomes" id="UP000887578"/>
    </source>
</evidence>
<dbReference type="PANTHER" id="PTHR45774">
    <property type="entry name" value="BTB/POZ DOMAIN-CONTAINING"/>
    <property type="match status" value="1"/>
</dbReference>
<dbReference type="Gene3D" id="1.25.40.420">
    <property type="match status" value="1"/>
</dbReference>
<evidence type="ECO:0000259" key="1">
    <source>
        <dbReference type="SMART" id="SM00875"/>
    </source>
</evidence>
<dbReference type="SMART" id="SM00875">
    <property type="entry name" value="BACK"/>
    <property type="match status" value="1"/>
</dbReference>
<protein>
    <submittedName>
        <fullName evidence="3">BACK domain-containing protein</fullName>
    </submittedName>
</protein>
<dbReference type="PANTHER" id="PTHR45774:SF3">
    <property type="entry name" value="BTB (POZ) DOMAIN-CONTAINING 2B-RELATED"/>
    <property type="match status" value="1"/>
</dbReference>
<dbReference type="Proteomes" id="UP000887578">
    <property type="component" value="Unplaced"/>
</dbReference>
<proteinExistence type="predicted"/>
<dbReference type="InterPro" id="IPR011705">
    <property type="entry name" value="BACK"/>
</dbReference>
<keyword evidence="2" id="KW-1185">Reference proteome</keyword>
<organism evidence="2 3">
    <name type="scientific">Panagrolaimus davidi</name>
    <dbReference type="NCBI Taxonomy" id="227884"/>
    <lineage>
        <taxon>Eukaryota</taxon>
        <taxon>Metazoa</taxon>
        <taxon>Ecdysozoa</taxon>
        <taxon>Nematoda</taxon>
        <taxon>Chromadorea</taxon>
        <taxon>Rhabditida</taxon>
        <taxon>Tylenchina</taxon>
        <taxon>Panagrolaimomorpha</taxon>
        <taxon>Panagrolaimoidea</taxon>
        <taxon>Panagrolaimidae</taxon>
        <taxon>Panagrolaimus</taxon>
    </lineage>
</organism>
<name>A0A914QWR2_9BILA</name>
<dbReference type="AlphaFoldDB" id="A0A914QWR2"/>
<sequence>MMDEHDEILVNYALKRFEIFSQQNLEEGHFDVTFEFLNRDEIVEHSNDNNNPTTRQNLMALIDLAEYYDIEELKNICDAFLAYQPFETRELLGIYESLKLYNGLQDGLLNIWQSISTNAAEIITSNAFMDAKKDTIIDIVKMDDLKVSEEALFKAVMEWAGDCTHRKVSEEIIKLKLKDILPFIRFPIMDMDFLLTHVVPKGYLFSSFEELSHVLRDAAANGSSAIKYSKYSNKLRQGRLIQFRDSSGYKAFAYIQNHAAINAILDASKGKMKGVLTWDFDVPEIGDDDGDRIHTNIFNSRYYVIWEDYRFVLKDYKTTQPFYRKDFDDELWFFKNFQVLAPLTLGNPSFNLNDHNITVKVV</sequence>